<dbReference type="AlphaFoldDB" id="A0A931DKV0"/>
<dbReference type="PRINTS" id="PR00819">
    <property type="entry name" value="CBXCFQXSUPER"/>
</dbReference>
<reference evidence="7" key="1">
    <citation type="submission" date="2020-11" db="EMBL/GenBank/DDBJ databases">
        <title>Sequencing the genomes of 1000 actinobacteria strains.</title>
        <authorList>
            <person name="Klenk H.-P."/>
        </authorList>
    </citation>
    <scope>NUCLEOTIDE SEQUENCE</scope>
    <source>
        <strain evidence="7">DSM 43175</strain>
    </source>
</reference>
<organism evidence="7 8">
    <name type="scientific">Actinomadura viridis</name>
    <dbReference type="NCBI Taxonomy" id="58110"/>
    <lineage>
        <taxon>Bacteria</taxon>
        <taxon>Bacillati</taxon>
        <taxon>Actinomycetota</taxon>
        <taxon>Actinomycetes</taxon>
        <taxon>Streptosporangiales</taxon>
        <taxon>Thermomonosporaceae</taxon>
        <taxon>Actinomadura</taxon>
    </lineage>
</organism>
<dbReference type="RefSeq" id="WP_231403945.1">
    <property type="nucleotide sequence ID" value="NZ_BAABES010000001.1"/>
</dbReference>
<dbReference type="Pfam" id="PF17866">
    <property type="entry name" value="AAA_lid_6"/>
    <property type="match status" value="2"/>
</dbReference>
<evidence type="ECO:0000313" key="7">
    <source>
        <dbReference type="EMBL" id="MBG6091327.1"/>
    </source>
</evidence>
<feature type="compositionally biased region" description="Low complexity" evidence="4">
    <location>
        <begin position="259"/>
        <end position="274"/>
    </location>
</feature>
<feature type="domain" description="AAA+ ATPase" evidence="6">
    <location>
        <begin position="356"/>
        <end position="497"/>
    </location>
</feature>
<dbReference type="InterPro" id="IPR003959">
    <property type="entry name" value="ATPase_AAA_core"/>
</dbReference>
<evidence type="ECO:0000256" key="1">
    <source>
        <dbReference type="ARBA" id="ARBA00010378"/>
    </source>
</evidence>
<evidence type="ECO:0000259" key="6">
    <source>
        <dbReference type="SMART" id="SM00382"/>
    </source>
</evidence>
<accession>A0A931DKV0</accession>
<name>A0A931DKV0_9ACTN</name>
<feature type="compositionally biased region" description="Low complexity" evidence="4">
    <location>
        <begin position="284"/>
        <end position="296"/>
    </location>
</feature>
<dbReference type="InterPro" id="IPR027417">
    <property type="entry name" value="P-loop_NTPase"/>
</dbReference>
<evidence type="ECO:0000256" key="4">
    <source>
        <dbReference type="SAM" id="MobiDB-lite"/>
    </source>
</evidence>
<comment type="caution">
    <text evidence="7">The sequence shown here is derived from an EMBL/GenBank/DDBJ whole genome shotgun (WGS) entry which is preliminary data.</text>
</comment>
<dbReference type="SMART" id="SM00382">
    <property type="entry name" value="AAA"/>
    <property type="match status" value="2"/>
</dbReference>
<keyword evidence="5" id="KW-0472">Membrane</keyword>
<keyword evidence="8" id="KW-1185">Reference proteome</keyword>
<dbReference type="GO" id="GO:0016887">
    <property type="term" value="F:ATP hydrolysis activity"/>
    <property type="evidence" value="ECO:0007669"/>
    <property type="project" value="InterPro"/>
</dbReference>
<dbReference type="InterPro" id="IPR041627">
    <property type="entry name" value="AAA_lid_6"/>
</dbReference>
<feature type="domain" description="AAA+ ATPase" evidence="6">
    <location>
        <begin position="649"/>
        <end position="790"/>
    </location>
</feature>
<dbReference type="PANTHER" id="PTHR43392:SF2">
    <property type="entry name" value="AAA-TYPE ATPASE FAMILY PROTEIN _ ANKYRIN REPEAT FAMILY PROTEIN"/>
    <property type="match status" value="1"/>
</dbReference>
<feature type="transmembrane region" description="Helical" evidence="5">
    <location>
        <begin position="83"/>
        <end position="103"/>
    </location>
</feature>
<keyword evidence="5" id="KW-0812">Transmembrane</keyword>
<dbReference type="InterPro" id="IPR050773">
    <property type="entry name" value="CbxX/CfxQ_RuBisCO_ESX"/>
</dbReference>
<dbReference type="InterPro" id="IPR000641">
    <property type="entry name" value="CbxX/CfxQ"/>
</dbReference>
<evidence type="ECO:0000256" key="3">
    <source>
        <dbReference type="ARBA" id="ARBA00022840"/>
    </source>
</evidence>
<sequence length="886" mass="92836">MAVFRRSRSRPAVGTAARDLFERLRWRYFQIQPGLRFLGGLLVIALVVSAAVLLAAPVAGPAVFTVILLVVGHLILRSPAGMAVVSVLACWLVVSVPLGRLYPGHPGHLYLNETLLLALLALPVAFVALRLRGYAPWRTALLALGAAGLVTAALVHPLPGLHVAPAWAAALAVLAYRWDQARRAVPAEAYDTGWVQEQSGTGADAMTVPGKRPPRGGSGSGSGGGSGASGGGSGGSGSGAGTGGGGSGKGPSPDRPRRPSGADAAAAAGVPAATQAAYQRRVAAETGDAEAAPAPGNGRGGGAGDGEPPEISVAEALAELEGMIGLEPVKRQVRSIAASIEAAHLRAAAGVPTEKPMRHFVFVGPSGTGKTTVARVLAKIFYAFGLLPTPEVVEAHRADLVGEFLGATALKTNRLIDSALGGVLFVDEAYALVNAAEGQPDRFGDEAVQTLLKRAEDDRDNLVVILAGYEAQMAEFLASNPGLASRFGTRVHFPSYRPGELLSIAEYHTVLRDDRLDEEARRRLAARFEEVERRGIVDELGNGRFVRTLTEAAGRARDVRVVGAAAAGGGRRPTADDLVTLRAEDVEAAYAEVTERYRGYAETPTLEEALGSLDAMIGLAPVKRQVREIAAQLQVARMRQEQGLVTRPPTRHFVFTGPPGTGKTTVARVLGQVFAALGLLARPSVVECQRADLVGEHLGATALKTNKVIDSALGGVLFVDEAYALANPGYGGGDAFGAEAVQTLLKRAEDDRDRLVVVLAGYVGDMDRFLASNPGLSSRFDVRVEFPSYGPDELLRIAQLIAEESGDRWDEGALDDLALVFQRACGRGLIDELGNGRFARSVYEKACASRALRAARLGSAATTADLTVLTADDVHAAHAELTHRLG</sequence>
<feature type="transmembrane region" description="Helical" evidence="5">
    <location>
        <begin position="136"/>
        <end position="155"/>
    </location>
</feature>
<evidence type="ECO:0000256" key="2">
    <source>
        <dbReference type="ARBA" id="ARBA00022741"/>
    </source>
</evidence>
<feature type="region of interest" description="Disordered" evidence="4">
    <location>
        <begin position="196"/>
        <end position="309"/>
    </location>
</feature>
<dbReference type="GO" id="GO:0005524">
    <property type="term" value="F:ATP binding"/>
    <property type="evidence" value="ECO:0007669"/>
    <property type="project" value="UniProtKB-KW"/>
</dbReference>
<keyword evidence="2" id="KW-0547">Nucleotide-binding</keyword>
<feature type="transmembrane region" description="Helical" evidence="5">
    <location>
        <begin position="33"/>
        <end position="52"/>
    </location>
</feature>
<comment type="similarity">
    <text evidence="1">Belongs to the CbxX/CfxQ family.</text>
</comment>
<dbReference type="CDD" id="cd00009">
    <property type="entry name" value="AAA"/>
    <property type="match status" value="1"/>
</dbReference>
<dbReference type="Gene3D" id="3.40.50.300">
    <property type="entry name" value="P-loop containing nucleotide triphosphate hydrolases"/>
    <property type="match status" value="2"/>
</dbReference>
<keyword evidence="5" id="KW-1133">Transmembrane helix</keyword>
<dbReference type="SUPFAM" id="SSF52540">
    <property type="entry name" value="P-loop containing nucleoside triphosphate hydrolases"/>
    <property type="match status" value="2"/>
</dbReference>
<feature type="transmembrane region" description="Helical" evidence="5">
    <location>
        <begin position="109"/>
        <end position="129"/>
    </location>
</feature>
<gene>
    <name evidence="7" type="ORF">IW256_005440</name>
</gene>
<dbReference type="InterPro" id="IPR003593">
    <property type="entry name" value="AAA+_ATPase"/>
</dbReference>
<dbReference type="EMBL" id="JADOUA010000001">
    <property type="protein sequence ID" value="MBG6091327.1"/>
    <property type="molecule type" value="Genomic_DNA"/>
</dbReference>
<feature type="transmembrane region" description="Helical" evidence="5">
    <location>
        <begin position="58"/>
        <end position="76"/>
    </location>
</feature>
<proteinExistence type="inferred from homology"/>
<dbReference type="FunFam" id="3.40.50.300:FF:000216">
    <property type="entry name" value="Type VII secretion ATPase EccA"/>
    <property type="match status" value="2"/>
</dbReference>
<dbReference type="Pfam" id="PF00004">
    <property type="entry name" value="AAA"/>
    <property type="match status" value="2"/>
</dbReference>
<feature type="compositionally biased region" description="Gly residues" evidence="4">
    <location>
        <begin position="216"/>
        <end position="249"/>
    </location>
</feature>
<evidence type="ECO:0000256" key="5">
    <source>
        <dbReference type="SAM" id="Phobius"/>
    </source>
</evidence>
<evidence type="ECO:0000313" key="8">
    <source>
        <dbReference type="Proteomes" id="UP000614047"/>
    </source>
</evidence>
<dbReference type="Proteomes" id="UP000614047">
    <property type="component" value="Unassembled WGS sequence"/>
</dbReference>
<dbReference type="Gene3D" id="1.10.8.60">
    <property type="match status" value="2"/>
</dbReference>
<keyword evidence="3" id="KW-0067">ATP-binding</keyword>
<dbReference type="PANTHER" id="PTHR43392">
    <property type="entry name" value="AAA-TYPE ATPASE FAMILY PROTEIN / ANKYRIN REPEAT FAMILY PROTEIN"/>
    <property type="match status" value="1"/>
</dbReference>
<protein>
    <submittedName>
        <fullName evidence="7">SpoVK/Ycf46/Vps4 family AAA+-type ATPase/uncharacterized membrane protein YgcG</fullName>
    </submittedName>
</protein>